<dbReference type="AlphaFoldDB" id="A0A7Y5ZYD8"/>
<evidence type="ECO:0000259" key="1">
    <source>
        <dbReference type="Pfam" id="PF02720"/>
    </source>
</evidence>
<dbReference type="InterPro" id="IPR003870">
    <property type="entry name" value="DUF222"/>
</dbReference>
<gene>
    <name evidence="2" type="ORF">HP550_03850</name>
</gene>
<proteinExistence type="predicted"/>
<feature type="non-terminal residue" evidence="2">
    <location>
        <position position="1"/>
    </location>
</feature>
<reference evidence="2 3" key="1">
    <citation type="submission" date="2020-05" db="EMBL/GenBank/DDBJ databases">
        <title>Genome Sequencing of Type Strains.</title>
        <authorList>
            <person name="Lemaire J.F."/>
            <person name="Inderbitzin P."/>
            <person name="Gregorio O.A."/>
            <person name="Collins S.B."/>
            <person name="Wespe N."/>
            <person name="Knight-Connoni V."/>
        </authorList>
    </citation>
    <scope>NUCLEOTIDE SEQUENCE [LARGE SCALE GENOMIC DNA]</scope>
    <source>
        <strain evidence="2 3">ATCC 25174</strain>
    </source>
</reference>
<name>A0A7Y5ZYD8_9CELL</name>
<evidence type="ECO:0000313" key="2">
    <source>
        <dbReference type="EMBL" id="NUU16379.1"/>
    </source>
</evidence>
<evidence type="ECO:0000313" key="3">
    <source>
        <dbReference type="Proteomes" id="UP000565724"/>
    </source>
</evidence>
<sequence>GLGEASRVVRQADALVSMGTVAAGVRAGSVPLGHLDELARVASSATPEVAAVLRTVEAQEQVVGMARVASRPDFARALARWVAAQDPGALEAEHEVQRRERFFSMSVQPGGVFLKGRLDRVAGETLRVALDAMGQYGDQTRSPGQASADALAMLA</sequence>
<feature type="domain" description="DUF222" evidence="1">
    <location>
        <begin position="3"/>
        <end position="154"/>
    </location>
</feature>
<feature type="non-terminal residue" evidence="2">
    <location>
        <position position="155"/>
    </location>
</feature>
<organism evidence="2 3">
    <name type="scientific">Cellulomonas humilata</name>
    <dbReference type="NCBI Taxonomy" id="144055"/>
    <lineage>
        <taxon>Bacteria</taxon>
        <taxon>Bacillati</taxon>
        <taxon>Actinomycetota</taxon>
        <taxon>Actinomycetes</taxon>
        <taxon>Micrococcales</taxon>
        <taxon>Cellulomonadaceae</taxon>
        <taxon>Cellulomonas</taxon>
    </lineage>
</organism>
<accession>A0A7Y5ZYD8</accession>
<dbReference type="EMBL" id="JABMCI010000046">
    <property type="protein sequence ID" value="NUU16379.1"/>
    <property type="molecule type" value="Genomic_DNA"/>
</dbReference>
<comment type="caution">
    <text evidence="2">The sequence shown here is derived from an EMBL/GenBank/DDBJ whole genome shotgun (WGS) entry which is preliminary data.</text>
</comment>
<protein>
    <submittedName>
        <fullName evidence="2">DUF222 domain-containing protein</fullName>
    </submittedName>
</protein>
<dbReference type="Pfam" id="PF02720">
    <property type="entry name" value="DUF222"/>
    <property type="match status" value="1"/>
</dbReference>
<dbReference type="Proteomes" id="UP000565724">
    <property type="component" value="Unassembled WGS sequence"/>
</dbReference>
<keyword evidence="3" id="KW-1185">Reference proteome</keyword>